<gene>
    <name evidence="2" type="ORF">ACJ72_05143</name>
</gene>
<dbReference type="OrthoDB" id="4188098at2759"/>
<reference evidence="2 3" key="1">
    <citation type="submission" date="2015-07" db="EMBL/GenBank/DDBJ databases">
        <title>Emmonsia species relationships and genome sequence.</title>
        <authorList>
            <person name="Cuomo C.A."/>
            <person name="Schwartz I.S."/>
            <person name="Kenyon C."/>
            <person name="de Hoog G.S."/>
            <person name="Govender N.P."/>
            <person name="Botha A."/>
            <person name="Moreno L."/>
            <person name="de Vries M."/>
            <person name="Munoz J.F."/>
            <person name="Stielow J.B."/>
        </authorList>
    </citation>
    <scope>NUCLEOTIDE SEQUENCE [LARGE SCALE GENOMIC DNA]</scope>
    <source>
        <strain evidence="2 3">CBS 136260</strain>
    </source>
</reference>
<evidence type="ECO:0000313" key="2">
    <source>
        <dbReference type="EMBL" id="OAX80519.1"/>
    </source>
</evidence>
<feature type="compositionally biased region" description="Basic residues" evidence="1">
    <location>
        <begin position="69"/>
        <end position="80"/>
    </location>
</feature>
<accession>A0A1B7NUS1</accession>
<evidence type="ECO:0000256" key="1">
    <source>
        <dbReference type="SAM" id="MobiDB-lite"/>
    </source>
</evidence>
<dbReference type="Proteomes" id="UP000091918">
    <property type="component" value="Unassembled WGS sequence"/>
</dbReference>
<dbReference type="EMBL" id="LGUA01000682">
    <property type="protein sequence ID" value="OAX80519.1"/>
    <property type="molecule type" value="Genomic_DNA"/>
</dbReference>
<name>A0A1B7NUS1_9EURO</name>
<protein>
    <submittedName>
        <fullName evidence="2">Uncharacterized protein</fullName>
    </submittedName>
</protein>
<feature type="region of interest" description="Disordered" evidence="1">
    <location>
        <begin position="292"/>
        <end position="332"/>
    </location>
</feature>
<feature type="compositionally biased region" description="Low complexity" evidence="1">
    <location>
        <begin position="307"/>
        <end position="323"/>
    </location>
</feature>
<feature type="region of interest" description="Disordered" evidence="1">
    <location>
        <begin position="63"/>
        <end position="101"/>
    </location>
</feature>
<keyword evidence="3" id="KW-1185">Reference proteome</keyword>
<dbReference type="STRING" id="1658172.A0A1B7NUS1"/>
<evidence type="ECO:0000313" key="3">
    <source>
        <dbReference type="Proteomes" id="UP000091918"/>
    </source>
</evidence>
<comment type="caution">
    <text evidence="2">The sequence shown here is derived from an EMBL/GenBank/DDBJ whole genome shotgun (WGS) entry which is preliminary data.</text>
</comment>
<organism evidence="2 3">
    <name type="scientific">Emergomyces africanus</name>
    <dbReference type="NCBI Taxonomy" id="1955775"/>
    <lineage>
        <taxon>Eukaryota</taxon>
        <taxon>Fungi</taxon>
        <taxon>Dikarya</taxon>
        <taxon>Ascomycota</taxon>
        <taxon>Pezizomycotina</taxon>
        <taxon>Eurotiomycetes</taxon>
        <taxon>Eurotiomycetidae</taxon>
        <taxon>Onygenales</taxon>
        <taxon>Ajellomycetaceae</taxon>
        <taxon>Emergomyces</taxon>
    </lineage>
</organism>
<feature type="non-terminal residue" evidence="2">
    <location>
        <position position="560"/>
    </location>
</feature>
<dbReference type="AlphaFoldDB" id="A0A1B7NUS1"/>
<proteinExistence type="predicted"/>
<sequence length="560" mass="60784">MPYSYDDLTAALDLLREQRPKLTRGGLSSRFLDSYIKYELRFIDPQKCPSTWVDDDPSGDFELYDDRKYKKPRRSPKRKATGPPPGTSEPLTIKTKTSNDDPVPNQLLPVIENSSIISLKFKLPASKCFLAVLEKREGKSTSSTTNITSKKTSLKTLPKTADLSTSAGDSSVGDRPSNLTLAISAEHHSQETLIEKEPGNPEEISSFQDESTFVTHQGRGVQSCRQTSASSFRKMLDDAILQLNIRSSLEPLATNQGSWDDHTPFLPPEISVISQMTSPSVEQMLLQQLSQKTPYEAHSTLGPEAGSTVSNSTTGTTTSTDLPPTSPLQISSDYNTIIPNISSVNPRKRRTAGPQTKTILTSFAHPINFAHSPPSNGSRPCHWCHDFLYGMLGLGTIGVQVLNRRDGKGYTELSKGHFSSGHEPSRMCSKCALHRVAILECNTSTLATHSVVPIAGIDEKTFDIATAFSSLFAADGDGCGQQDQCQSRSQSAPANPWCSICVNPAFYKCPGKVAEGSIIESIAEMGVDIGMGAGMMGDVLPRSCGLLLCGRCAALIREFK</sequence>